<dbReference type="PROSITE" id="PS50249">
    <property type="entry name" value="MPN"/>
    <property type="match status" value="1"/>
</dbReference>
<dbReference type="InterPro" id="IPR020891">
    <property type="entry name" value="UPF0758_CS"/>
</dbReference>
<evidence type="ECO:0000256" key="2">
    <source>
        <dbReference type="ARBA" id="ARBA00022670"/>
    </source>
</evidence>
<accession>A0A1I4LIL8</accession>
<dbReference type="STRING" id="1123291.SAMN04490355_102512"/>
<evidence type="ECO:0000313" key="9">
    <source>
        <dbReference type="Proteomes" id="UP000199520"/>
    </source>
</evidence>
<evidence type="ECO:0000259" key="7">
    <source>
        <dbReference type="PROSITE" id="PS50249"/>
    </source>
</evidence>
<dbReference type="EMBL" id="FOTS01000025">
    <property type="protein sequence ID" value="SFL90822.1"/>
    <property type="molecule type" value="Genomic_DNA"/>
</dbReference>
<dbReference type="PANTHER" id="PTHR30471">
    <property type="entry name" value="DNA REPAIR PROTEIN RADC"/>
    <property type="match status" value="1"/>
</dbReference>
<reference evidence="9" key="1">
    <citation type="submission" date="2016-10" db="EMBL/GenBank/DDBJ databases">
        <authorList>
            <person name="Varghese N."/>
            <person name="Submissions S."/>
        </authorList>
    </citation>
    <scope>NUCLEOTIDE SEQUENCE [LARGE SCALE GENOMIC DNA]</scope>
    <source>
        <strain evidence="9">DSM 13327</strain>
    </source>
</reference>
<dbReference type="AlphaFoldDB" id="A0A1I4LIL8"/>
<gene>
    <name evidence="8" type="ORF">SAMN04490355_102512</name>
</gene>
<dbReference type="PROSITE" id="PS01302">
    <property type="entry name" value="UPF0758"/>
    <property type="match status" value="1"/>
</dbReference>
<name>A0A1I4LIL8_9FIRM</name>
<evidence type="ECO:0000313" key="8">
    <source>
        <dbReference type="EMBL" id="SFL90822.1"/>
    </source>
</evidence>
<dbReference type="GO" id="GO:0006508">
    <property type="term" value="P:proteolysis"/>
    <property type="evidence" value="ECO:0007669"/>
    <property type="project" value="UniProtKB-KW"/>
</dbReference>
<evidence type="ECO:0000256" key="1">
    <source>
        <dbReference type="ARBA" id="ARBA00010243"/>
    </source>
</evidence>
<comment type="similarity">
    <text evidence="1">Belongs to the UPF0758 family.</text>
</comment>
<keyword evidence="6" id="KW-0482">Metalloprotease</keyword>
<keyword evidence="2" id="KW-0645">Protease</keyword>
<dbReference type="InterPro" id="IPR001405">
    <property type="entry name" value="UPF0758"/>
</dbReference>
<dbReference type="GO" id="GO:0046872">
    <property type="term" value="F:metal ion binding"/>
    <property type="evidence" value="ECO:0007669"/>
    <property type="project" value="UniProtKB-KW"/>
</dbReference>
<dbReference type="RefSeq" id="WP_245754973.1">
    <property type="nucleotide sequence ID" value="NZ_FOTS01000025.1"/>
</dbReference>
<dbReference type="Pfam" id="PF04002">
    <property type="entry name" value="RadC"/>
    <property type="match status" value="1"/>
</dbReference>
<keyword evidence="4" id="KW-0378">Hydrolase</keyword>
<proteinExistence type="inferred from homology"/>
<protein>
    <submittedName>
        <fullName evidence="8">DNA repair protein RadC</fullName>
    </submittedName>
</protein>
<dbReference type="InterPro" id="IPR025657">
    <property type="entry name" value="RadC_JAB"/>
</dbReference>
<dbReference type="GO" id="GO:0008237">
    <property type="term" value="F:metallopeptidase activity"/>
    <property type="evidence" value="ECO:0007669"/>
    <property type="project" value="UniProtKB-KW"/>
</dbReference>
<evidence type="ECO:0000256" key="5">
    <source>
        <dbReference type="ARBA" id="ARBA00022833"/>
    </source>
</evidence>
<evidence type="ECO:0000256" key="4">
    <source>
        <dbReference type="ARBA" id="ARBA00022801"/>
    </source>
</evidence>
<sequence length="154" mass="16912">MLKAQKIGRMYRIPNFSLTLIREGSYLVDCKTIRSPEDAYKIANMELENSPNEKFLVLLLTTKNTVIGISIVSSGTLNASLVCPREIFQRAILSNAASLICVHNHPSGNPTASNEDITLTKKLAEAGTLLNIPVLDHVIIGDGKYISFKERGLL</sequence>
<dbReference type="Gene3D" id="3.40.140.10">
    <property type="entry name" value="Cytidine Deaminase, domain 2"/>
    <property type="match status" value="1"/>
</dbReference>
<evidence type="ECO:0000256" key="6">
    <source>
        <dbReference type="ARBA" id="ARBA00023049"/>
    </source>
</evidence>
<keyword evidence="9" id="KW-1185">Reference proteome</keyword>
<dbReference type="InterPro" id="IPR037518">
    <property type="entry name" value="MPN"/>
</dbReference>
<dbReference type="CDD" id="cd08071">
    <property type="entry name" value="MPN_DUF2466"/>
    <property type="match status" value="1"/>
</dbReference>
<dbReference type="Proteomes" id="UP000199520">
    <property type="component" value="Unassembled WGS sequence"/>
</dbReference>
<organism evidence="8 9">
    <name type="scientific">Pelosinus propionicus DSM 13327</name>
    <dbReference type="NCBI Taxonomy" id="1123291"/>
    <lineage>
        <taxon>Bacteria</taxon>
        <taxon>Bacillati</taxon>
        <taxon>Bacillota</taxon>
        <taxon>Negativicutes</taxon>
        <taxon>Selenomonadales</taxon>
        <taxon>Sporomusaceae</taxon>
        <taxon>Pelosinus</taxon>
    </lineage>
</organism>
<dbReference type="PANTHER" id="PTHR30471:SF3">
    <property type="entry name" value="UPF0758 PROTEIN YEES-RELATED"/>
    <property type="match status" value="1"/>
</dbReference>
<keyword evidence="3" id="KW-0479">Metal-binding</keyword>
<keyword evidence="5" id="KW-0862">Zinc</keyword>
<feature type="domain" description="MPN" evidence="7">
    <location>
        <begin position="32"/>
        <end position="154"/>
    </location>
</feature>
<dbReference type="NCBIfam" id="TIGR00608">
    <property type="entry name" value="radc"/>
    <property type="match status" value="1"/>
</dbReference>
<evidence type="ECO:0000256" key="3">
    <source>
        <dbReference type="ARBA" id="ARBA00022723"/>
    </source>
</evidence>